<comment type="pathway">
    <text evidence="6">Sulfur metabolism; hydrogen sulfide biosynthesis; sulfite from sulfate: step 1/3.</text>
</comment>
<dbReference type="FunFam" id="3.40.50.620:FF:000002">
    <property type="entry name" value="Sulfate adenylyltransferase subunit 2"/>
    <property type="match status" value="1"/>
</dbReference>
<dbReference type="GO" id="GO:0000103">
    <property type="term" value="P:sulfate assimilation"/>
    <property type="evidence" value="ECO:0007669"/>
    <property type="project" value="UniProtKB-UniRule"/>
</dbReference>
<protein>
    <recommendedName>
        <fullName evidence="6">Sulfate adenylyltransferase subunit 2</fullName>
        <ecNumber evidence="6">2.7.7.4</ecNumber>
    </recommendedName>
    <alternativeName>
        <fullName evidence="6">ATP-sulfurylase small subunit</fullName>
    </alternativeName>
    <alternativeName>
        <fullName evidence="6">Sulfate adenylate transferase</fullName>
        <shortName evidence="6">SAT</shortName>
    </alternativeName>
</protein>
<dbReference type="NCBIfam" id="NF009214">
    <property type="entry name" value="PRK12563.1"/>
    <property type="match status" value="1"/>
</dbReference>
<dbReference type="Gene3D" id="3.40.50.620">
    <property type="entry name" value="HUPs"/>
    <property type="match status" value="1"/>
</dbReference>
<dbReference type="HAMAP" id="MF_00064">
    <property type="entry name" value="Sulf_adenylyltr_sub2"/>
    <property type="match status" value="1"/>
</dbReference>
<name>A0A848FH37_9BURK</name>
<evidence type="ECO:0000256" key="6">
    <source>
        <dbReference type="HAMAP-Rule" id="MF_00064"/>
    </source>
</evidence>
<organism evidence="10 11">
    <name type="scientific">Azohydromonas caseinilytica</name>
    <dbReference type="NCBI Taxonomy" id="2728836"/>
    <lineage>
        <taxon>Bacteria</taxon>
        <taxon>Pseudomonadati</taxon>
        <taxon>Pseudomonadota</taxon>
        <taxon>Betaproteobacteria</taxon>
        <taxon>Burkholderiales</taxon>
        <taxon>Sphaerotilaceae</taxon>
        <taxon>Azohydromonas</taxon>
    </lineage>
</organism>
<keyword evidence="5 6" id="KW-0067">ATP-binding</keyword>
<evidence type="ECO:0000256" key="4">
    <source>
        <dbReference type="ARBA" id="ARBA00022741"/>
    </source>
</evidence>
<dbReference type="Pfam" id="PF13592">
    <property type="entry name" value="HTH_33"/>
    <property type="match status" value="1"/>
</dbReference>
<dbReference type="GO" id="GO:0004781">
    <property type="term" value="F:sulfate adenylyltransferase (ATP) activity"/>
    <property type="evidence" value="ECO:0007669"/>
    <property type="project" value="UniProtKB-UniRule"/>
</dbReference>
<dbReference type="EMBL" id="JABBFW010000019">
    <property type="protein sequence ID" value="NML17510.1"/>
    <property type="molecule type" value="Genomic_DNA"/>
</dbReference>
<dbReference type="InterPro" id="IPR011784">
    <property type="entry name" value="SO4_adenylTrfase_ssu"/>
</dbReference>
<dbReference type="UniPathway" id="UPA00140">
    <property type="reaction ID" value="UER00204"/>
</dbReference>
<evidence type="ECO:0000256" key="2">
    <source>
        <dbReference type="ARBA" id="ARBA00022679"/>
    </source>
</evidence>
<evidence type="ECO:0000313" key="10">
    <source>
        <dbReference type="EMBL" id="NML17510.1"/>
    </source>
</evidence>
<evidence type="ECO:0000256" key="3">
    <source>
        <dbReference type="ARBA" id="ARBA00022695"/>
    </source>
</evidence>
<dbReference type="PANTHER" id="PTHR43196">
    <property type="entry name" value="SULFATE ADENYLYLTRANSFERASE SUBUNIT 2"/>
    <property type="match status" value="1"/>
</dbReference>
<evidence type="ECO:0000256" key="1">
    <source>
        <dbReference type="ARBA" id="ARBA00008885"/>
    </source>
</evidence>
<accession>A0A848FH37</accession>
<dbReference type="GO" id="GO:0070814">
    <property type="term" value="P:hydrogen sulfide biosynthetic process"/>
    <property type="evidence" value="ECO:0007669"/>
    <property type="project" value="UniProtKB-UniRule"/>
</dbReference>
<dbReference type="InterPro" id="IPR050128">
    <property type="entry name" value="Sulfate_adenylyltrnsfr_sub2"/>
</dbReference>
<keyword evidence="3 6" id="KW-0548">Nucleotidyltransferase</keyword>
<gene>
    <name evidence="6 10" type="primary">cysD</name>
    <name evidence="10" type="ORF">HHL10_21310</name>
</gene>
<evidence type="ECO:0000259" key="9">
    <source>
        <dbReference type="Pfam" id="PF13592"/>
    </source>
</evidence>
<feature type="compositionally biased region" description="Pro residues" evidence="7">
    <location>
        <begin position="283"/>
        <end position="298"/>
    </location>
</feature>
<dbReference type="SUPFAM" id="SSF52402">
    <property type="entry name" value="Adenine nucleotide alpha hydrolases-like"/>
    <property type="match status" value="1"/>
</dbReference>
<dbReference type="NCBIfam" id="NF003587">
    <property type="entry name" value="PRK05253.1"/>
    <property type="match status" value="1"/>
</dbReference>
<feature type="domain" description="Winged helix-turn helix" evidence="9">
    <location>
        <begin position="94"/>
        <end position="129"/>
    </location>
</feature>
<dbReference type="InterPro" id="IPR009057">
    <property type="entry name" value="Homeodomain-like_sf"/>
</dbReference>
<comment type="caution">
    <text evidence="10">The sequence shown here is derived from an EMBL/GenBank/DDBJ whole genome shotgun (WGS) entry which is preliminary data.</text>
</comment>
<comment type="subunit">
    <text evidence="6">Heterodimer composed of CysD, the smaller subunit, and CysN.</text>
</comment>
<keyword evidence="4 6" id="KW-0547">Nucleotide-binding</keyword>
<reference evidence="10 11" key="1">
    <citation type="submission" date="2020-04" db="EMBL/GenBank/DDBJ databases">
        <title>Azohydromonas sp. isolated from soil.</title>
        <authorList>
            <person name="Dahal R.H."/>
        </authorList>
    </citation>
    <scope>NUCLEOTIDE SEQUENCE [LARGE SCALE GENOMIC DNA]</scope>
    <source>
        <strain evidence="10 11">G-1-1-14</strain>
    </source>
</reference>
<dbReference type="InterPro" id="IPR002500">
    <property type="entry name" value="PAPS_reduct_dom"/>
</dbReference>
<comment type="function">
    <text evidence="6">With CysN forms the ATP sulfurylase (ATPS) that catalyzes the adenylation of sulfate producing adenosine 5'-phosphosulfate (APS) and diphosphate, the first enzymatic step in sulfur assimilation pathway. APS synthesis involves the formation of a high-energy phosphoric-sulfuric acid anhydride bond driven by GTP hydrolysis by CysN coupled to ATP hydrolysis by CysD.</text>
</comment>
<feature type="domain" description="Phosphoadenosine phosphosulphate reductase" evidence="8">
    <location>
        <begin position="381"/>
        <end position="607"/>
    </location>
</feature>
<sequence length="653" mass="72128">MESSVQQLNARRRRAVELRLEGRSLQQIRAETGLSAPTVIAAHKAFLAGGWSAVAVRGRGRQQGEGRALSAAQEQALRRLVLTQPPEASAPGTPLWQREALGRWVQQELGVALGERTVTRYLERWGLRLCPLQDAADTPATQQWLQETLPQRVRQARQQHAALYWCGELRVGEAGAAPSRLLVALSLRGSLLWLPLASGQPGAQADFLQRLQRAAGGPVLALMHGLDADSPATAALREQLRPLGITLHACPVALRRVTAAAPVASAPPAPLRSAAPRPAAQPGVPPAPRALPPAPPPAILSAPASAAKAAARAPAPWRPATPAAAAPFPSSKPTSSAARAAAAVFPSPKREQPAMKLTHLQRLEAESIHIMREVVAEADKPVMLYSIGKDSAVMLHLAKKAFYPAPPPFPLLHVDTTWKFRDMYAMRERMARELGMELLVYQNPEAKALGINPFDHGSQIHTDMWKTQGLKQALDHYGFDAAFGGARRDEEKSRAKERIFSFRTAQHRWDPKNQRPELWKLYNARKHKGESIRVFPLSNWTELDIWQYIYLENVPIVPLYLAKERPVVERDGTLIMVDDERFPLRPGEMPMMRKVRFRTLGCYPLTGGFESEADTLPAIIQEMLLARTSERQGRMIDHDAAASMEKKKQEGYF</sequence>
<comment type="catalytic activity">
    <reaction evidence="6">
        <text>sulfate + ATP + H(+) = adenosine 5'-phosphosulfate + diphosphate</text>
        <dbReference type="Rhea" id="RHEA:18133"/>
        <dbReference type="ChEBI" id="CHEBI:15378"/>
        <dbReference type="ChEBI" id="CHEBI:16189"/>
        <dbReference type="ChEBI" id="CHEBI:30616"/>
        <dbReference type="ChEBI" id="CHEBI:33019"/>
        <dbReference type="ChEBI" id="CHEBI:58243"/>
        <dbReference type="EC" id="2.7.7.4"/>
    </reaction>
</comment>
<dbReference type="AlphaFoldDB" id="A0A848FH37"/>
<evidence type="ECO:0000259" key="8">
    <source>
        <dbReference type="Pfam" id="PF01507"/>
    </source>
</evidence>
<comment type="similarity">
    <text evidence="1 6">Belongs to the PAPS reductase family. CysD subfamily.</text>
</comment>
<dbReference type="PANTHER" id="PTHR43196:SF1">
    <property type="entry name" value="SULFATE ADENYLYLTRANSFERASE SUBUNIT 2"/>
    <property type="match status" value="1"/>
</dbReference>
<evidence type="ECO:0000256" key="5">
    <source>
        <dbReference type="ARBA" id="ARBA00022840"/>
    </source>
</evidence>
<dbReference type="Pfam" id="PF01507">
    <property type="entry name" value="PAPS_reduct"/>
    <property type="match status" value="1"/>
</dbReference>
<keyword evidence="2 6" id="KW-0808">Transferase</keyword>
<dbReference type="SUPFAM" id="SSF46689">
    <property type="entry name" value="Homeodomain-like"/>
    <property type="match status" value="1"/>
</dbReference>
<dbReference type="GO" id="GO:0005524">
    <property type="term" value="F:ATP binding"/>
    <property type="evidence" value="ECO:0007669"/>
    <property type="project" value="UniProtKB-KW"/>
</dbReference>
<dbReference type="InterPro" id="IPR025959">
    <property type="entry name" value="Winged_HTH_dom"/>
</dbReference>
<feature type="compositionally biased region" description="Low complexity" evidence="7">
    <location>
        <begin position="271"/>
        <end position="282"/>
    </location>
</feature>
<feature type="region of interest" description="Disordered" evidence="7">
    <location>
        <begin position="266"/>
        <end position="334"/>
    </location>
</feature>
<keyword evidence="11" id="KW-1185">Reference proteome</keyword>
<feature type="compositionally biased region" description="Low complexity" evidence="7">
    <location>
        <begin position="299"/>
        <end position="334"/>
    </location>
</feature>
<evidence type="ECO:0000256" key="7">
    <source>
        <dbReference type="SAM" id="MobiDB-lite"/>
    </source>
</evidence>
<dbReference type="EC" id="2.7.7.4" evidence="6"/>
<evidence type="ECO:0000313" key="11">
    <source>
        <dbReference type="Proteomes" id="UP000574067"/>
    </source>
</evidence>
<dbReference type="NCBIfam" id="TIGR02039">
    <property type="entry name" value="CysD"/>
    <property type="match status" value="1"/>
</dbReference>
<proteinExistence type="inferred from homology"/>
<dbReference type="Proteomes" id="UP000574067">
    <property type="component" value="Unassembled WGS sequence"/>
</dbReference>
<dbReference type="InterPro" id="IPR014729">
    <property type="entry name" value="Rossmann-like_a/b/a_fold"/>
</dbReference>